<evidence type="ECO:0000256" key="1">
    <source>
        <dbReference type="ARBA" id="ARBA00007613"/>
    </source>
</evidence>
<dbReference type="EMBL" id="NBTZ01000159">
    <property type="protein sequence ID" value="OTP66598.1"/>
    <property type="molecule type" value="Genomic_DNA"/>
</dbReference>
<sequence>MKNKRVAWTRSVAHIVSGATALAGLMLAQGCTVGPAYVRPSVATPAAFKEAPVAVAPDGSTWAPAKPQDAALRGPWWKIYQEPELDALEDELNSSNQNIAQAYQNYMAAKAQVVAARASYAPTVTAQPAYTRSGSSLGSSAGATSLGGTTTSLAGRRTTSNDFNFPLDVSWEPDLWGRIRNTVKESANAAQVSAADLANEKLSEQASLAQDYFELRGQDELIALNDRTIDAYRKNLQLTQVLGTTGINSAQSVAQAQLNLKTAEASATNLGIARAQYEHAIALLIGQPASSFSLRAQPLTTAVPVIPAGVPSELLQRRPDIAAAERTMSEANALIGVETAAFYPTISISLSGGFESPTLANWFAWPARFFSLGPSASETLFDGGLRTATVAQYKAQYDGDVAAYRQAVLTAFQQTEDYLAAQRILAMQIEQQRDVVTAAQHYYDLAAVRYRTGVDTYLNVYVAQTALFSDQQSIVTLRVQQITSSVQLIEALGGGWDANQLPSEKDVASTR</sequence>
<keyword evidence="2" id="KW-0812">Transmembrane</keyword>
<gene>
    <name evidence="5" type="ORF">PAMC26577_37550</name>
</gene>
<evidence type="ECO:0000256" key="2">
    <source>
        <dbReference type="RuleBase" id="RU362097"/>
    </source>
</evidence>
<dbReference type="Proteomes" id="UP000195221">
    <property type="component" value="Unassembled WGS sequence"/>
</dbReference>
<evidence type="ECO:0000313" key="5">
    <source>
        <dbReference type="EMBL" id="OTP66598.1"/>
    </source>
</evidence>
<comment type="subcellular location">
    <subcellularLocation>
        <location evidence="2">Cell membrane</location>
        <topology evidence="2">Lipid-anchor</topology>
    </subcellularLocation>
</comment>
<dbReference type="GO" id="GO:0005886">
    <property type="term" value="C:plasma membrane"/>
    <property type="evidence" value="ECO:0007669"/>
    <property type="project" value="UniProtKB-SubCell"/>
</dbReference>
<dbReference type="Pfam" id="PF02321">
    <property type="entry name" value="OEP"/>
    <property type="match status" value="2"/>
</dbReference>
<keyword evidence="3" id="KW-0175">Coiled coil</keyword>
<keyword evidence="2" id="KW-0564">Palmitate</keyword>
<dbReference type="InterPro" id="IPR010131">
    <property type="entry name" value="MdtP/NodT-like"/>
</dbReference>
<reference evidence="5 6" key="1">
    <citation type="submission" date="2017-03" db="EMBL/GenBank/DDBJ databases">
        <title>Genome analysis of strain PAMC 26577.</title>
        <authorList>
            <person name="Oh H.-M."/>
            <person name="Yang J.-A."/>
        </authorList>
    </citation>
    <scope>NUCLEOTIDE SEQUENCE [LARGE SCALE GENOMIC DNA]</scope>
    <source>
        <strain evidence="5 6">PAMC 26577</strain>
    </source>
</reference>
<name>A0A242M5Y4_CABSO</name>
<dbReference type="GO" id="GO:0015562">
    <property type="term" value="F:efflux transmembrane transporter activity"/>
    <property type="evidence" value="ECO:0007669"/>
    <property type="project" value="InterPro"/>
</dbReference>
<dbReference type="PANTHER" id="PTHR30203:SF33">
    <property type="entry name" value="BLR4455 PROTEIN"/>
    <property type="match status" value="1"/>
</dbReference>
<feature type="coiled-coil region" evidence="3">
    <location>
        <begin position="85"/>
        <end position="112"/>
    </location>
</feature>
<keyword evidence="2" id="KW-0449">Lipoprotein</keyword>
<dbReference type="RefSeq" id="WP_086386769.1">
    <property type="nucleotide sequence ID" value="NZ_NBTZ01000159.1"/>
</dbReference>
<feature type="region of interest" description="Disordered" evidence="4">
    <location>
        <begin position="131"/>
        <end position="157"/>
    </location>
</feature>
<evidence type="ECO:0000256" key="3">
    <source>
        <dbReference type="SAM" id="Coils"/>
    </source>
</evidence>
<dbReference type="Gene3D" id="2.20.200.10">
    <property type="entry name" value="Outer membrane efflux proteins (OEP)"/>
    <property type="match status" value="1"/>
</dbReference>
<evidence type="ECO:0000313" key="6">
    <source>
        <dbReference type="Proteomes" id="UP000195221"/>
    </source>
</evidence>
<accession>A0A242M5Y4</accession>
<proteinExistence type="inferred from homology"/>
<keyword evidence="2" id="KW-1134">Transmembrane beta strand</keyword>
<dbReference type="NCBIfam" id="TIGR01845">
    <property type="entry name" value="outer_NodT"/>
    <property type="match status" value="1"/>
</dbReference>
<dbReference type="Gene3D" id="1.20.1600.10">
    <property type="entry name" value="Outer membrane efflux proteins (OEP)"/>
    <property type="match status" value="1"/>
</dbReference>
<dbReference type="SUPFAM" id="SSF56954">
    <property type="entry name" value="Outer membrane efflux proteins (OEP)"/>
    <property type="match status" value="1"/>
</dbReference>
<keyword evidence="2" id="KW-0472">Membrane</keyword>
<protein>
    <submittedName>
        <fullName evidence="5">Heavy metal RND efflux outer membrane protein, CzcC family</fullName>
    </submittedName>
</protein>
<comment type="caution">
    <text evidence="5">The sequence shown here is derived from an EMBL/GenBank/DDBJ whole genome shotgun (WGS) entry which is preliminary data.</text>
</comment>
<dbReference type="PROSITE" id="PS51257">
    <property type="entry name" value="PROKAR_LIPOPROTEIN"/>
    <property type="match status" value="1"/>
</dbReference>
<dbReference type="InterPro" id="IPR003423">
    <property type="entry name" value="OMP_efflux"/>
</dbReference>
<evidence type="ECO:0000256" key="4">
    <source>
        <dbReference type="SAM" id="MobiDB-lite"/>
    </source>
</evidence>
<organism evidence="5 6">
    <name type="scientific">Caballeronia sordidicola</name>
    <name type="common">Burkholderia sordidicola</name>
    <dbReference type="NCBI Taxonomy" id="196367"/>
    <lineage>
        <taxon>Bacteria</taxon>
        <taxon>Pseudomonadati</taxon>
        <taxon>Pseudomonadota</taxon>
        <taxon>Betaproteobacteria</taxon>
        <taxon>Burkholderiales</taxon>
        <taxon>Burkholderiaceae</taxon>
        <taxon>Caballeronia</taxon>
    </lineage>
</organism>
<dbReference type="AlphaFoldDB" id="A0A242M5Y4"/>
<comment type="similarity">
    <text evidence="1 2">Belongs to the outer membrane factor (OMF) (TC 1.B.17) family.</text>
</comment>
<dbReference type="PANTHER" id="PTHR30203">
    <property type="entry name" value="OUTER MEMBRANE CATION EFFLUX PROTEIN"/>
    <property type="match status" value="1"/>
</dbReference>